<dbReference type="Proteomes" id="UP000759131">
    <property type="component" value="Unassembled WGS sequence"/>
</dbReference>
<dbReference type="SUPFAM" id="SSF50494">
    <property type="entry name" value="Trypsin-like serine proteases"/>
    <property type="match status" value="2"/>
</dbReference>
<dbReference type="Pfam" id="PF13365">
    <property type="entry name" value="Trypsin_2"/>
    <property type="match status" value="2"/>
</dbReference>
<reference evidence="3" key="1">
    <citation type="submission" date="2020-11" db="EMBL/GenBank/DDBJ databases">
        <authorList>
            <person name="Tran Van P."/>
        </authorList>
    </citation>
    <scope>NUCLEOTIDE SEQUENCE</scope>
</reference>
<evidence type="ECO:0000256" key="1">
    <source>
        <dbReference type="ARBA" id="ARBA00022670"/>
    </source>
</evidence>
<dbReference type="InterPro" id="IPR051201">
    <property type="entry name" value="Chloro_Bact_Ser_Proteases"/>
</dbReference>
<evidence type="ECO:0000256" key="2">
    <source>
        <dbReference type="ARBA" id="ARBA00022801"/>
    </source>
</evidence>
<dbReference type="PANTHER" id="PTHR43343:SF3">
    <property type="entry name" value="PROTEASE DO-LIKE 8, CHLOROPLASTIC"/>
    <property type="match status" value="1"/>
</dbReference>
<evidence type="ECO:0008006" key="5">
    <source>
        <dbReference type="Google" id="ProtNLM"/>
    </source>
</evidence>
<feature type="non-terminal residue" evidence="3">
    <location>
        <position position="1"/>
    </location>
</feature>
<dbReference type="GO" id="GO:0006508">
    <property type="term" value="P:proteolysis"/>
    <property type="evidence" value="ECO:0007669"/>
    <property type="project" value="UniProtKB-KW"/>
</dbReference>
<dbReference type="AlphaFoldDB" id="A0A7R9Q3Q9"/>
<dbReference type="OrthoDB" id="17845at2759"/>
<gene>
    <name evidence="3" type="ORF">OSB1V03_LOCUS11700</name>
</gene>
<dbReference type="EMBL" id="OC863824">
    <property type="protein sequence ID" value="CAD7631291.1"/>
    <property type="molecule type" value="Genomic_DNA"/>
</dbReference>
<dbReference type="EMBL" id="CAJPIZ010009249">
    <property type="protein sequence ID" value="CAG2111721.1"/>
    <property type="molecule type" value="Genomic_DNA"/>
</dbReference>
<sequence>MSECPINGVNTGYNSGTNGTGSVVDKSGLIITNCHVVKSNQYVDIKLAVPVEATHLFPNKQTVGTIDDIRGRVVYCQPDKDLAVIRVYVKEDSLPALVLPEHQVLKVGEPIVVFGYPDLSWSTSVGVLKGWEDSNVYNSVYNNNIVTVKTFLTGRHLEHVTPTAPGFSGGPILDRNSAVVGIHTCRSVFTGCGSLAADANGMSANGLVVGNGWEMVLKNAKEFELKTMREKYSMAGKRYLGVTLKFMSQTFCVMSSAINRPLNVSEKYLRINDTIEEINGKPLNSFTQLDEELQSLRDEESRSYLRINDTIEEINGKPLNSFTQLDEELQSLRDEESVWLTVYRGDEINVSLVASIPAIIAGNDWYEYIRHNNTTKSHTNSSLKPLLTLRSVHLLDWMAREKMWQIYNQSLPSVVMVYTKASRGTASIVDKTGLIITNCHVVTDWQYVYVNFTAPVEATDVYTNRIPQGTIDVIPGRVVYCQPDKDLAVIRVYVKKDSLPALVLSDRQDLKPGEPVMVFGYPDRGLSVAVGEMLGADRPDMTVNDADYSIGVDNIYLVNPHVEHSAPAIPGFSGSPVLDSKGAVVGIHNSGHLFTACGPLATDAIVVLKNAKKFELKTMREKYSMAGKRYLGVMLDQCPDSFWVMSSAINRPLNVS</sequence>
<evidence type="ECO:0000313" key="4">
    <source>
        <dbReference type="Proteomes" id="UP000759131"/>
    </source>
</evidence>
<keyword evidence="4" id="KW-1185">Reference proteome</keyword>
<proteinExistence type="predicted"/>
<accession>A0A7R9Q3Q9</accession>
<dbReference type="Gene3D" id="2.40.10.120">
    <property type="match status" value="2"/>
</dbReference>
<dbReference type="Gene3D" id="2.30.42.10">
    <property type="match status" value="1"/>
</dbReference>
<dbReference type="InterPro" id="IPR036034">
    <property type="entry name" value="PDZ_sf"/>
</dbReference>
<dbReference type="SUPFAM" id="SSF50156">
    <property type="entry name" value="PDZ domain-like"/>
    <property type="match status" value="1"/>
</dbReference>
<evidence type="ECO:0000313" key="3">
    <source>
        <dbReference type="EMBL" id="CAD7631291.1"/>
    </source>
</evidence>
<dbReference type="PANTHER" id="PTHR43343">
    <property type="entry name" value="PEPTIDASE S12"/>
    <property type="match status" value="1"/>
</dbReference>
<keyword evidence="2" id="KW-0378">Hydrolase</keyword>
<dbReference type="InterPro" id="IPR009003">
    <property type="entry name" value="Peptidase_S1_PA"/>
</dbReference>
<name>A0A7R9Q3Q9_9ACAR</name>
<organism evidence="3">
    <name type="scientific">Medioppia subpectinata</name>
    <dbReference type="NCBI Taxonomy" id="1979941"/>
    <lineage>
        <taxon>Eukaryota</taxon>
        <taxon>Metazoa</taxon>
        <taxon>Ecdysozoa</taxon>
        <taxon>Arthropoda</taxon>
        <taxon>Chelicerata</taxon>
        <taxon>Arachnida</taxon>
        <taxon>Acari</taxon>
        <taxon>Acariformes</taxon>
        <taxon>Sarcoptiformes</taxon>
        <taxon>Oribatida</taxon>
        <taxon>Brachypylina</taxon>
        <taxon>Oppioidea</taxon>
        <taxon>Oppiidae</taxon>
        <taxon>Medioppia</taxon>
    </lineage>
</organism>
<protein>
    <recommendedName>
        <fullName evidence="5">Serine protease</fullName>
    </recommendedName>
</protein>
<dbReference type="GO" id="GO:0008233">
    <property type="term" value="F:peptidase activity"/>
    <property type="evidence" value="ECO:0007669"/>
    <property type="project" value="UniProtKB-KW"/>
</dbReference>
<keyword evidence="1" id="KW-0645">Protease</keyword>